<dbReference type="PANTHER" id="PTHR21499">
    <property type="entry name" value="ASPARTATE KINASE"/>
    <property type="match status" value="1"/>
</dbReference>
<dbReference type="GO" id="GO:0009089">
    <property type="term" value="P:lysine biosynthetic process via diaminopimelate"/>
    <property type="evidence" value="ECO:0007669"/>
    <property type="project" value="TreeGrafter"/>
</dbReference>
<dbReference type="GO" id="GO:0004072">
    <property type="term" value="F:aspartate kinase activity"/>
    <property type="evidence" value="ECO:0007669"/>
    <property type="project" value="UniProtKB-EC"/>
</dbReference>
<accession>A0A2A4X3V0</accession>
<dbReference type="Proteomes" id="UP000218775">
    <property type="component" value="Unassembled WGS sequence"/>
</dbReference>
<dbReference type="GO" id="GO:0009090">
    <property type="term" value="P:homoserine biosynthetic process"/>
    <property type="evidence" value="ECO:0007669"/>
    <property type="project" value="TreeGrafter"/>
</dbReference>
<dbReference type="GO" id="GO:0005524">
    <property type="term" value="F:ATP binding"/>
    <property type="evidence" value="ECO:0007669"/>
    <property type="project" value="UniProtKB-KW"/>
</dbReference>
<keyword evidence="6" id="KW-0067">ATP-binding</keyword>
<dbReference type="EC" id="2.7.2.4" evidence="2"/>
<dbReference type="GO" id="GO:0005829">
    <property type="term" value="C:cytosol"/>
    <property type="evidence" value="ECO:0007669"/>
    <property type="project" value="TreeGrafter"/>
</dbReference>
<evidence type="ECO:0000256" key="7">
    <source>
        <dbReference type="ARBA" id="ARBA00047872"/>
    </source>
</evidence>
<organism evidence="9 10">
    <name type="scientific">Aerophobetes bacterium</name>
    <dbReference type="NCBI Taxonomy" id="2030807"/>
    <lineage>
        <taxon>Bacteria</taxon>
        <taxon>Candidatus Aerophobota</taxon>
    </lineage>
</organism>
<dbReference type="Pfam" id="PF00696">
    <property type="entry name" value="AA_kinase"/>
    <property type="match status" value="1"/>
</dbReference>
<dbReference type="PANTHER" id="PTHR21499:SF3">
    <property type="entry name" value="ASPARTOKINASE"/>
    <property type="match status" value="1"/>
</dbReference>
<keyword evidence="5 9" id="KW-0418">Kinase</keyword>
<proteinExistence type="inferred from homology"/>
<dbReference type="SUPFAM" id="SSF53633">
    <property type="entry name" value="Carbamate kinase-like"/>
    <property type="match status" value="1"/>
</dbReference>
<gene>
    <name evidence="9" type="ORF">COB21_04010</name>
</gene>
<evidence type="ECO:0000256" key="6">
    <source>
        <dbReference type="ARBA" id="ARBA00022840"/>
    </source>
</evidence>
<keyword evidence="4" id="KW-0547">Nucleotide-binding</keyword>
<evidence type="ECO:0000256" key="1">
    <source>
        <dbReference type="ARBA" id="ARBA00010122"/>
    </source>
</evidence>
<evidence type="ECO:0000256" key="5">
    <source>
        <dbReference type="ARBA" id="ARBA00022777"/>
    </source>
</evidence>
<reference evidence="10" key="1">
    <citation type="submission" date="2017-08" db="EMBL/GenBank/DDBJ databases">
        <title>A dynamic microbial community with high functional redundancy inhabits the cold, oxic subseafloor aquifer.</title>
        <authorList>
            <person name="Tully B.J."/>
            <person name="Wheat C.G."/>
            <person name="Glazer B.T."/>
            <person name="Huber J.A."/>
        </authorList>
    </citation>
    <scope>NUCLEOTIDE SEQUENCE [LARGE SCALE GENOMIC DNA]</scope>
</reference>
<dbReference type="InterPro" id="IPR001048">
    <property type="entry name" value="Asp/Glu/Uridylate_kinase"/>
</dbReference>
<comment type="catalytic activity">
    <reaction evidence="7">
        <text>L-aspartate + ATP = 4-phospho-L-aspartate + ADP</text>
        <dbReference type="Rhea" id="RHEA:23776"/>
        <dbReference type="ChEBI" id="CHEBI:29991"/>
        <dbReference type="ChEBI" id="CHEBI:30616"/>
        <dbReference type="ChEBI" id="CHEBI:57535"/>
        <dbReference type="ChEBI" id="CHEBI:456216"/>
        <dbReference type="EC" id="2.7.2.4"/>
    </reaction>
</comment>
<dbReference type="Gene3D" id="3.40.1160.10">
    <property type="entry name" value="Acetylglutamate kinase-like"/>
    <property type="match status" value="1"/>
</dbReference>
<dbReference type="AlphaFoldDB" id="A0A2A4X3V0"/>
<comment type="similarity">
    <text evidence="1">Belongs to the aspartokinase family.</text>
</comment>
<evidence type="ECO:0000256" key="4">
    <source>
        <dbReference type="ARBA" id="ARBA00022741"/>
    </source>
</evidence>
<sequence length="254" mass="27267">MKFGGASLASPHHIQQAALTVLEVKERVGKVVVVVSAMGDMTDQLYAVANTICTQPPERELDMLVSSGERISMALLAMALKAQGCDAVSFTGSQSGIITSIDHQKARIKDLKLERIQKALDEDRIVIVAGFQGMSLNREITTLGRGGSDTSSVALGIGLRAKGVVFYKDVLGVYTRDPKKESRAELLEVISHAQACAMSEGNDFVIHHRALVLAGKYGIPLSIQHYARELRASASGTEIISSKVEPLTSVTGYE</sequence>
<evidence type="ECO:0000256" key="3">
    <source>
        <dbReference type="ARBA" id="ARBA00022679"/>
    </source>
</evidence>
<protein>
    <recommendedName>
        <fullName evidence="2">aspartate kinase</fullName>
        <ecNumber evidence="2">2.7.2.4</ecNumber>
    </recommendedName>
</protein>
<comment type="caution">
    <text evidence="9">The sequence shown here is derived from an EMBL/GenBank/DDBJ whole genome shotgun (WGS) entry which is preliminary data.</text>
</comment>
<evidence type="ECO:0000259" key="8">
    <source>
        <dbReference type="Pfam" id="PF00696"/>
    </source>
</evidence>
<name>A0A2A4X3V0_UNCAE</name>
<feature type="domain" description="Aspartate/glutamate/uridylate kinase" evidence="8">
    <location>
        <begin position="1"/>
        <end position="223"/>
    </location>
</feature>
<dbReference type="InterPro" id="IPR036393">
    <property type="entry name" value="AceGlu_kinase-like_sf"/>
</dbReference>
<evidence type="ECO:0000313" key="9">
    <source>
        <dbReference type="EMBL" id="PCI76717.1"/>
    </source>
</evidence>
<evidence type="ECO:0000256" key="2">
    <source>
        <dbReference type="ARBA" id="ARBA00013059"/>
    </source>
</evidence>
<evidence type="ECO:0000313" key="10">
    <source>
        <dbReference type="Proteomes" id="UP000218775"/>
    </source>
</evidence>
<dbReference type="EMBL" id="NVUK01000025">
    <property type="protein sequence ID" value="PCI76717.1"/>
    <property type="molecule type" value="Genomic_DNA"/>
</dbReference>
<keyword evidence="3" id="KW-0808">Transferase</keyword>